<evidence type="ECO:0000313" key="2">
    <source>
        <dbReference type="Proteomes" id="UP000887013"/>
    </source>
</evidence>
<protein>
    <submittedName>
        <fullName evidence="1">Uncharacterized protein</fullName>
    </submittedName>
</protein>
<comment type="caution">
    <text evidence="1">The sequence shown here is derived from an EMBL/GenBank/DDBJ whole genome shotgun (WGS) entry which is preliminary data.</text>
</comment>
<proteinExistence type="predicted"/>
<accession>A0A8X6UD16</accession>
<dbReference type="Proteomes" id="UP000887013">
    <property type="component" value="Unassembled WGS sequence"/>
</dbReference>
<name>A0A8X6UD16_NEPPI</name>
<reference evidence="1" key="1">
    <citation type="submission" date="2020-08" db="EMBL/GenBank/DDBJ databases">
        <title>Multicomponent nature underlies the extraordinary mechanical properties of spider dragline silk.</title>
        <authorList>
            <person name="Kono N."/>
            <person name="Nakamura H."/>
            <person name="Mori M."/>
            <person name="Yoshida Y."/>
            <person name="Ohtoshi R."/>
            <person name="Malay A.D."/>
            <person name="Moran D.A.P."/>
            <person name="Tomita M."/>
            <person name="Numata K."/>
            <person name="Arakawa K."/>
        </authorList>
    </citation>
    <scope>NUCLEOTIDE SEQUENCE</scope>
</reference>
<sequence length="112" mass="12482">MKENQKRDIIAIIIIQSRYFYPISFQTSPGLKRSKLHGSNPISMGISNTQSQDYKSLATRGTSTTYLLLSMCRPHRWYPILLILVSSAHSPSSYRTPPCPKGGVGRILLGDA</sequence>
<organism evidence="1 2">
    <name type="scientific">Nephila pilipes</name>
    <name type="common">Giant wood spider</name>
    <name type="synonym">Nephila maculata</name>
    <dbReference type="NCBI Taxonomy" id="299642"/>
    <lineage>
        <taxon>Eukaryota</taxon>
        <taxon>Metazoa</taxon>
        <taxon>Ecdysozoa</taxon>
        <taxon>Arthropoda</taxon>
        <taxon>Chelicerata</taxon>
        <taxon>Arachnida</taxon>
        <taxon>Araneae</taxon>
        <taxon>Araneomorphae</taxon>
        <taxon>Entelegynae</taxon>
        <taxon>Araneoidea</taxon>
        <taxon>Nephilidae</taxon>
        <taxon>Nephila</taxon>
    </lineage>
</organism>
<dbReference type="EMBL" id="BMAW01075625">
    <property type="protein sequence ID" value="GFT97816.1"/>
    <property type="molecule type" value="Genomic_DNA"/>
</dbReference>
<evidence type="ECO:0000313" key="1">
    <source>
        <dbReference type="EMBL" id="GFT97816.1"/>
    </source>
</evidence>
<dbReference type="AlphaFoldDB" id="A0A8X6UD16"/>
<gene>
    <name evidence="1" type="ORF">NPIL_9761</name>
</gene>
<keyword evidence="2" id="KW-1185">Reference proteome</keyword>